<dbReference type="Proteomes" id="UP000323646">
    <property type="component" value="Unassembled WGS sequence"/>
</dbReference>
<evidence type="ECO:0000313" key="5">
    <source>
        <dbReference type="EMBL" id="TYZ23404.1"/>
    </source>
</evidence>
<dbReference type="InterPro" id="IPR011990">
    <property type="entry name" value="TPR-like_helical_dom_sf"/>
</dbReference>
<dbReference type="AlphaFoldDB" id="A0A5D6W9V6"/>
<protein>
    <submittedName>
        <fullName evidence="5">Uncharacterized protein</fullName>
    </submittedName>
</protein>
<accession>A0A5D6W9V6</accession>
<keyword evidence="6" id="KW-1185">Reference proteome</keyword>
<dbReference type="RefSeq" id="WP_149171155.1">
    <property type="nucleotide sequence ID" value="NZ_VTOY01000003.1"/>
</dbReference>
<feature type="chain" id="PRO_5022739223" evidence="4">
    <location>
        <begin position="29"/>
        <end position="308"/>
    </location>
</feature>
<evidence type="ECO:0000256" key="2">
    <source>
        <dbReference type="ARBA" id="ARBA00022803"/>
    </source>
</evidence>
<keyword evidence="2 3" id="KW-0802">TPR repeat</keyword>
<dbReference type="PANTHER" id="PTHR44858">
    <property type="entry name" value="TETRATRICOPEPTIDE REPEAT PROTEIN 6"/>
    <property type="match status" value="1"/>
</dbReference>
<dbReference type="PROSITE" id="PS50005">
    <property type="entry name" value="TPR"/>
    <property type="match status" value="2"/>
</dbReference>
<dbReference type="InterPro" id="IPR019734">
    <property type="entry name" value="TPR_rpt"/>
</dbReference>
<dbReference type="InterPro" id="IPR050498">
    <property type="entry name" value="Ycf3"/>
</dbReference>
<dbReference type="SMART" id="SM00028">
    <property type="entry name" value="TPR"/>
    <property type="match status" value="4"/>
</dbReference>
<evidence type="ECO:0000256" key="1">
    <source>
        <dbReference type="ARBA" id="ARBA00022737"/>
    </source>
</evidence>
<feature type="repeat" description="TPR" evidence="3">
    <location>
        <begin position="98"/>
        <end position="131"/>
    </location>
</feature>
<comment type="caution">
    <text evidence="5">The sequence shown here is derived from an EMBL/GenBank/DDBJ whole genome shotgun (WGS) entry which is preliminary data.</text>
</comment>
<sequence length="308" mass="34937">MTECLGKWSAGALVLLACYGSAAAVVQAAPLRTVAEWQQQVEKLRGEKQLSAYDEAIRQYPAYADFYIKRGRVQLQRGESQRAKLDFDKAILLDDKNALAYTGRAEERACAGDSKAAWQAYETALSLDPKNSLILQSRAHFYYEGLADYRKAFADYDQAAKFVTAEDDPRRINIALQKLGAQLKYASFQPGYYATVVNSIDNILSMKKQKRSSQQLEYLYTSRCAANYHLEQYAEALRDSQQVLRYMGRDKLKQANILRQQSRILTKLGLDQAAKAALKAALLRNPKLMVDRQYELDKDLAASWQEAW</sequence>
<evidence type="ECO:0000256" key="3">
    <source>
        <dbReference type="PROSITE-ProRule" id="PRU00339"/>
    </source>
</evidence>
<evidence type="ECO:0000256" key="4">
    <source>
        <dbReference type="SAM" id="SignalP"/>
    </source>
</evidence>
<dbReference type="SUPFAM" id="SSF48452">
    <property type="entry name" value="TPR-like"/>
    <property type="match status" value="2"/>
</dbReference>
<dbReference type="Gene3D" id="1.25.40.10">
    <property type="entry name" value="Tetratricopeptide repeat domain"/>
    <property type="match status" value="1"/>
</dbReference>
<gene>
    <name evidence="5" type="ORF">FZ040_05860</name>
</gene>
<keyword evidence="1" id="KW-0677">Repeat</keyword>
<feature type="repeat" description="TPR" evidence="3">
    <location>
        <begin position="64"/>
        <end position="97"/>
    </location>
</feature>
<evidence type="ECO:0000313" key="6">
    <source>
        <dbReference type="Proteomes" id="UP000323646"/>
    </source>
</evidence>
<organism evidence="5 6">
    <name type="scientific">Selenomonas ruminis</name>
    <dbReference type="NCBI Taxonomy" id="2593411"/>
    <lineage>
        <taxon>Bacteria</taxon>
        <taxon>Bacillati</taxon>
        <taxon>Bacillota</taxon>
        <taxon>Negativicutes</taxon>
        <taxon>Selenomonadales</taxon>
        <taxon>Selenomonadaceae</taxon>
        <taxon>Selenomonas</taxon>
    </lineage>
</organism>
<dbReference type="EMBL" id="VTOY01000003">
    <property type="protein sequence ID" value="TYZ23404.1"/>
    <property type="molecule type" value="Genomic_DNA"/>
</dbReference>
<dbReference type="OrthoDB" id="305319at2"/>
<name>A0A5D6W9V6_9FIRM</name>
<dbReference type="PANTHER" id="PTHR44858:SF1">
    <property type="entry name" value="UDP-N-ACETYLGLUCOSAMINE--PEPTIDE N-ACETYLGLUCOSAMINYLTRANSFERASE SPINDLY-RELATED"/>
    <property type="match status" value="1"/>
</dbReference>
<reference evidence="5 6" key="1">
    <citation type="submission" date="2019-08" db="EMBL/GenBank/DDBJ databases">
        <title>Selenomonas sp. mPRGC5 and Selenomonas sp. mPRGC8 isolated from ruminal fluid of dairy goat (Capra hircus).</title>
        <authorList>
            <person name="Poothong S."/>
            <person name="Nuengjamnong C."/>
            <person name="Tanasupawat S."/>
        </authorList>
    </citation>
    <scope>NUCLEOTIDE SEQUENCE [LARGE SCALE GENOMIC DNA]</scope>
    <source>
        <strain evidence="6">mPRGC5</strain>
    </source>
</reference>
<dbReference type="PROSITE" id="PS51257">
    <property type="entry name" value="PROKAR_LIPOPROTEIN"/>
    <property type="match status" value="1"/>
</dbReference>
<keyword evidence="4" id="KW-0732">Signal</keyword>
<proteinExistence type="predicted"/>
<feature type="signal peptide" evidence="4">
    <location>
        <begin position="1"/>
        <end position="28"/>
    </location>
</feature>